<proteinExistence type="predicted"/>
<dbReference type="SUPFAM" id="SSF64496">
    <property type="entry name" value="DNA-binding domain of intron-encoded endonucleases"/>
    <property type="match status" value="1"/>
</dbReference>
<keyword evidence="3" id="KW-0255">Endonuclease</keyword>
<accession>A0A2X0XK10</accession>
<feature type="domain" description="GIY-YIG" evidence="2">
    <location>
        <begin position="3"/>
        <end position="80"/>
    </location>
</feature>
<feature type="region of interest" description="Disordered" evidence="1">
    <location>
        <begin position="118"/>
        <end position="146"/>
    </location>
</feature>
<feature type="compositionally biased region" description="Basic and acidic residues" evidence="1">
    <location>
        <begin position="166"/>
        <end position="179"/>
    </location>
</feature>
<dbReference type="SMART" id="SM00496">
    <property type="entry name" value="IENR2"/>
    <property type="match status" value="3"/>
</dbReference>
<dbReference type="Proteomes" id="UP000251431">
    <property type="component" value="Unassembled WGS sequence"/>
</dbReference>
<dbReference type="GO" id="GO:0004519">
    <property type="term" value="F:endonuclease activity"/>
    <property type="evidence" value="ECO:0007669"/>
    <property type="project" value="UniProtKB-KW"/>
</dbReference>
<evidence type="ECO:0000313" key="3">
    <source>
        <dbReference type="EMBL" id="SPT99249.1"/>
    </source>
</evidence>
<feature type="region of interest" description="Disordered" evidence="1">
    <location>
        <begin position="166"/>
        <end position="197"/>
    </location>
</feature>
<dbReference type="CDD" id="cd10440">
    <property type="entry name" value="GIY-YIG_COG3680"/>
    <property type="match status" value="1"/>
</dbReference>
<reference evidence="3 4" key="1">
    <citation type="submission" date="2018-06" db="EMBL/GenBank/DDBJ databases">
        <authorList>
            <consortium name="Pathogen Informatics"/>
            <person name="Doyle S."/>
        </authorList>
    </citation>
    <scope>NUCLEOTIDE SEQUENCE [LARGE SCALE GENOMIC DNA]</scope>
    <source>
        <strain evidence="3 4">NCTC7582</strain>
    </source>
</reference>
<dbReference type="PROSITE" id="PS50164">
    <property type="entry name" value="GIY_YIG"/>
    <property type="match status" value="1"/>
</dbReference>
<evidence type="ECO:0000256" key="1">
    <source>
        <dbReference type="SAM" id="MobiDB-lite"/>
    </source>
</evidence>
<keyword evidence="3" id="KW-0540">Nuclease</keyword>
<dbReference type="RefSeq" id="WP_112117272.1">
    <property type="nucleotide sequence ID" value="NZ_UAQE01000001.1"/>
</dbReference>
<dbReference type="GO" id="GO:0003677">
    <property type="term" value="F:DNA binding"/>
    <property type="evidence" value="ECO:0007669"/>
    <property type="project" value="InterPro"/>
</dbReference>
<protein>
    <submittedName>
        <fullName evidence="3">Group I intron endonuclease</fullName>
    </submittedName>
</protein>
<evidence type="ECO:0000259" key="2">
    <source>
        <dbReference type="PROSITE" id="PS50164"/>
    </source>
</evidence>
<dbReference type="Pfam" id="PF07460">
    <property type="entry name" value="NUMOD3"/>
    <property type="match status" value="2"/>
</dbReference>
<dbReference type="EMBL" id="UAQE01000001">
    <property type="protein sequence ID" value="SPT99249.1"/>
    <property type="molecule type" value="Genomic_DNA"/>
</dbReference>
<keyword evidence="3" id="KW-0378">Hydrolase</keyword>
<name>A0A2X0XK10_9BACI</name>
<gene>
    <name evidence="3" type="ORF">NCTC7582_02142</name>
</gene>
<dbReference type="AlphaFoldDB" id="A0A2X0XK10"/>
<sequence>MENKYYVYEWIRLDTNEPFYVGKGCGNRAYQIYKSRNAGFMNVFRKTECAVVILADNLTEEEAYEAEIWFIYEYKYIYNFSLVNLDEGGLGAVSGKFNHMYGRKGPLHPNYGIIVSDETRRKQSISRSGKRNGMYGKKGEKSPIYGRKMPENERLKIVKALKGKQKTEDHKRKISESRKGKYTGKDNPNYGNGEKIAGGKNPASVKIKAINNQGETVVFETKTEACLHFKISKHLFNTLIGKVISVDKDFTRMKNKYRHLEGWKFDLFDEGVTTS</sequence>
<dbReference type="InterPro" id="IPR000305">
    <property type="entry name" value="GIY-YIG_endonuc"/>
</dbReference>
<evidence type="ECO:0000313" key="4">
    <source>
        <dbReference type="Proteomes" id="UP000251431"/>
    </source>
</evidence>
<organism evidence="3 4">
    <name type="scientific">Lysinibacillus capsici</name>
    <dbReference type="NCBI Taxonomy" id="2115968"/>
    <lineage>
        <taxon>Bacteria</taxon>
        <taxon>Bacillati</taxon>
        <taxon>Bacillota</taxon>
        <taxon>Bacilli</taxon>
        <taxon>Bacillales</taxon>
        <taxon>Bacillaceae</taxon>
        <taxon>Lysinibacillus</taxon>
    </lineage>
</organism>
<dbReference type="InterPro" id="IPR003611">
    <property type="entry name" value="NUMOD3"/>
</dbReference>